<gene>
    <name evidence="2" type="ORF">TOA249_LOCUS28570</name>
    <name evidence="1" type="ORF">TSG867_LOCUS29052</name>
</gene>
<protein>
    <submittedName>
        <fullName evidence="1">Uncharacterized protein</fullName>
    </submittedName>
</protein>
<dbReference type="EMBL" id="CAJOBS010004028">
    <property type="protein sequence ID" value="CAF4872128.1"/>
    <property type="molecule type" value="Genomic_DNA"/>
</dbReference>
<dbReference type="Proteomes" id="UP000663838">
    <property type="component" value="Unassembled WGS sequence"/>
</dbReference>
<proteinExistence type="predicted"/>
<name>A0A821DI72_9BILA</name>
<evidence type="ECO:0000313" key="3">
    <source>
        <dbReference type="Proteomes" id="UP000663862"/>
    </source>
</evidence>
<feature type="non-terminal residue" evidence="1">
    <location>
        <position position="1"/>
    </location>
</feature>
<comment type="caution">
    <text evidence="1">The sequence shown here is derived from an EMBL/GenBank/DDBJ whole genome shotgun (WGS) entry which is preliminary data.</text>
</comment>
<organism evidence="1 3">
    <name type="scientific">Rotaria socialis</name>
    <dbReference type="NCBI Taxonomy" id="392032"/>
    <lineage>
        <taxon>Eukaryota</taxon>
        <taxon>Metazoa</taxon>
        <taxon>Spiralia</taxon>
        <taxon>Gnathifera</taxon>
        <taxon>Rotifera</taxon>
        <taxon>Eurotatoria</taxon>
        <taxon>Bdelloidea</taxon>
        <taxon>Philodinida</taxon>
        <taxon>Philodinidae</taxon>
        <taxon>Rotaria</taxon>
    </lineage>
</organism>
<dbReference type="AlphaFoldDB" id="A0A821DI72"/>
<evidence type="ECO:0000313" key="1">
    <source>
        <dbReference type="EMBL" id="CAF4621308.1"/>
    </source>
</evidence>
<dbReference type="Proteomes" id="UP000663862">
    <property type="component" value="Unassembled WGS sequence"/>
</dbReference>
<reference evidence="1" key="1">
    <citation type="submission" date="2021-02" db="EMBL/GenBank/DDBJ databases">
        <authorList>
            <person name="Nowell W R."/>
        </authorList>
    </citation>
    <scope>NUCLEOTIDE SEQUENCE</scope>
</reference>
<accession>A0A821DI72</accession>
<sequence length="34" mass="3877">MGHPARYPKSQDYIIITKAILRPLNIPLDNKDAL</sequence>
<evidence type="ECO:0000313" key="2">
    <source>
        <dbReference type="EMBL" id="CAF4872128.1"/>
    </source>
</evidence>
<dbReference type="EMBL" id="CAJOBQ010003908">
    <property type="protein sequence ID" value="CAF4621308.1"/>
    <property type="molecule type" value="Genomic_DNA"/>
</dbReference>